<feature type="signal peptide" evidence="1">
    <location>
        <begin position="1"/>
        <end position="22"/>
    </location>
</feature>
<dbReference type="Proteomes" id="UP001355056">
    <property type="component" value="Unassembled WGS sequence"/>
</dbReference>
<protein>
    <submittedName>
        <fullName evidence="2">Uncharacterized protein</fullName>
    </submittedName>
</protein>
<evidence type="ECO:0000313" key="2">
    <source>
        <dbReference type="EMBL" id="MEG3183831.1"/>
    </source>
</evidence>
<dbReference type="EMBL" id="JAXGFP010000003">
    <property type="protein sequence ID" value="MEG3183831.1"/>
    <property type="molecule type" value="Genomic_DNA"/>
</dbReference>
<dbReference type="RefSeq" id="WP_332616175.1">
    <property type="nucleotide sequence ID" value="NZ_JAXGFP010000003.1"/>
</dbReference>
<gene>
    <name evidence="2" type="ORF">SNE34_07395</name>
</gene>
<keyword evidence="3" id="KW-1185">Reference proteome</keyword>
<evidence type="ECO:0000256" key="1">
    <source>
        <dbReference type="SAM" id="SignalP"/>
    </source>
</evidence>
<name>A0ABU7YY57_9GAMM</name>
<reference evidence="2 3" key="1">
    <citation type="journal article" date="2016" name="Int. J. Syst. Evol. Microbiol.">
        <title>Lysobacter erysipheiresistens sp. nov., an antagonist of powdery mildew, isolated from tobacco-cultivated soil.</title>
        <authorList>
            <person name="Xie B."/>
            <person name="Li T."/>
            <person name="Lin X."/>
            <person name="Wang C.J."/>
            <person name="Chen Y.J."/>
            <person name="Liu W.J."/>
            <person name="Zhao Z.W."/>
        </authorList>
    </citation>
    <scope>NUCLEOTIDE SEQUENCE [LARGE SCALE GENOMIC DNA]</scope>
    <source>
        <strain evidence="2 3">RS-LYSO-3</strain>
    </source>
</reference>
<evidence type="ECO:0000313" key="3">
    <source>
        <dbReference type="Proteomes" id="UP001355056"/>
    </source>
</evidence>
<feature type="chain" id="PRO_5045569422" evidence="1">
    <location>
        <begin position="23"/>
        <end position="256"/>
    </location>
</feature>
<accession>A0ABU7YY57</accession>
<keyword evidence="1" id="KW-0732">Signal</keyword>
<proteinExistence type="predicted"/>
<comment type="caution">
    <text evidence="2">The sequence shown here is derived from an EMBL/GenBank/DDBJ whole genome shotgun (WGS) entry which is preliminary data.</text>
</comment>
<organism evidence="2 3">
    <name type="scientific">Novilysobacter erysipheiresistens</name>
    <dbReference type="NCBI Taxonomy" id="1749332"/>
    <lineage>
        <taxon>Bacteria</taxon>
        <taxon>Pseudomonadati</taxon>
        <taxon>Pseudomonadota</taxon>
        <taxon>Gammaproteobacteria</taxon>
        <taxon>Lysobacterales</taxon>
        <taxon>Lysobacteraceae</taxon>
        <taxon>Novilysobacter</taxon>
    </lineage>
</organism>
<sequence length="256" mass="25386">MKLQATLLAIALGSLFSASAFAAGDDADLYTSWYTTNTIDVDGDVFVDGDIWVDGESAAVVDQDQLSLLSLMLGDGDNFASVEDNAMRGAFGNIQANVAAGAGNLQANDAALSAIDADNVFASAMVFNSQATGANIATDFPSGPVGELIYDAHVGDDALRDASGNIGLNVAAGAGNAQTNALAASVNSSGAIAKASADSEQLSVFNVVLALRDIDNTASIDGNALADAIGNIGVNVASGAGNAQHNGTAIAVGGGL</sequence>